<dbReference type="EMBL" id="SULG01000075">
    <property type="protein sequence ID" value="TLD40854.1"/>
    <property type="molecule type" value="Genomic_DNA"/>
</dbReference>
<sequence length="1203" mass="134237">MSLALAKKRSPDNIRKQERDIVHGASKHSQAIYHTFPVSVIQRKPNCPCGGGCPRCKNTLTIQPKLKINEPGDTYEQEADRVAEQVMRMPANTSASSQLSGVRKEDKHIQRMCAECASGKGLCPECAEEKEMMQRKPLTSQITPLIQRQSVEEGEGEILQTKELSSQATEVAPDIDVRLNAIDSESLEAESSATTTAHFAHDFSQILAHPESPANVQAKLTVNLPGDIYEQEADRIADLVMATPAQTVISGAPSRIQRFAGQPTGQMETTPTSVDHAMASPGKPLEPVLRQDMEQRFDFDFSKVRVHTGAAAEKSARDVNAHAYTAGQDIVFGAGRFAPGTHEGRRLIAHELTHVRQQSTGQITEVVQRQPNKDDWSSFESTYGGDPRFVFWAKKHHGKPPANYGEIIALLDEYKRVKHTKKVLEEYDQAQLKKDRSELERRQQAARAAEDRAAKAKPELRQKQREQARYRNRDRLYTAMQKAWSERRRYADAELLNQAKSIVAHRIPLPKALRHGLHWKSDQQRWVFIYYYYRESLKVRPESFENPSADDTELLQYAVLAEEDYLETSAKEAEASELAQYREGIPKTARTRQIKKLAATRPMNPMEDFEPGIHDYAPYQGQPQSVDVDIVDRDHDAENVIVKYSDGKVLHIPLNKGLFFYNKPLDPTKVLRIFTRRHKKTQRLIPFVIYENTLGIDLDVLSEEELALLGLPRFDPVLTPVIIQVFSPEFGMQKLSVANLKLASLHAGGLGLRQLGVPIASSTLGTGYTLVTGAARLGMAAGRQVSAAVTATGYSTTTATYLGKTAYTYYLHNAVQINTLTLMGTDIVLTLAGQDMGPVSPGDQISMVVADVKAGAKAAKNYWKLAEGRVQEVNLVSKQARISITNLRDIAEKTAKVEYDLGKKLALHRQLAGKSAQGMDEAAIKAGKLAAYTLEHAGHSWPILKDGRILRCSRWCSPASVEEAFGDLIKSHPHLTDEMTKLKKLKGKAAAESATKLGNRLDQIRKGEEMPLDDLKKLLGKPGYAKGTQTGNDLHFVLYRREGGKLGFEEWKRVKLNLPPAKLSEHDAGIVMKNHFPSPDWEYHPLYLQGQPTKKIGGKNPLGSSEPEWYSKALNAALEVKRKDFIARLDSVDWNAITKQLEQRIHAMPPGTKNWIMFDIRKQPVSVAEVTILPNLSSKWDEIFFLTDNGLLKIAGKKAIPFP</sequence>
<organism evidence="3 4">
    <name type="scientific">Candidatus Jettenia ecosi</name>
    <dbReference type="NCBI Taxonomy" id="2494326"/>
    <lineage>
        <taxon>Bacteria</taxon>
        <taxon>Pseudomonadati</taxon>
        <taxon>Planctomycetota</taxon>
        <taxon>Candidatus Brocadiia</taxon>
        <taxon>Candidatus Brocadiales</taxon>
        <taxon>Candidatus Brocadiaceae</taxon>
        <taxon>Candidatus Jettenia</taxon>
    </lineage>
</organism>
<proteinExistence type="predicted"/>
<evidence type="ECO:0000259" key="2">
    <source>
        <dbReference type="Pfam" id="PF13699"/>
    </source>
</evidence>
<evidence type="ECO:0000313" key="3">
    <source>
        <dbReference type="EMBL" id="TLD40854.1"/>
    </source>
</evidence>
<comment type="caution">
    <text evidence="3">The sequence shown here is derived from an EMBL/GenBank/DDBJ whole genome shotgun (WGS) entry which is preliminary data.</text>
</comment>
<accession>A0A533Q8A3</accession>
<dbReference type="InterPro" id="IPR025295">
    <property type="entry name" value="eCIS_core_dom"/>
</dbReference>
<dbReference type="AlphaFoldDB" id="A0A533Q8A3"/>
<evidence type="ECO:0000256" key="1">
    <source>
        <dbReference type="SAM" id="MobiDB-lite"/>
    </source>
</evidence>
<dbReference type="Pfam" id="PF13699">
    <property type="entry name" value="eCIS_core"/>
    <property type="match status" value="1"/>
</dbReference>
<name>A0A533Q8A3_9BACT</name>
<protein>
    <recommendedName>
        <fullName evidence="2">eCIS core domain-containing protein</fullName>
    </recommendedName>
</protein>
<feature type="domain" description="eCIS core" evidence="2">
    <location>
        <begin position="284"/>
        <end position="361"/>
    </location>
</feature>
<gene>
    <name evidence="3" type="ORF">JETT_2873</name>
</gene>
<feature type="region of interest" description="Disordered" evidence="1">
    <location>
        <begin position="446"/>
        <end position="468"/>
    </location>
</feature>
<dbReference type="Proteomes" id="UP000319783">
    <property type="component" value="Unassembled WGS sequence"/>
</dbReference>
<evidence type="ECO:0000313" key="4">
    <source>
        <dbReference type="Proteomes" id="UP000319783"/>
    </source>
</evidence>
<reference evidence="3 4" key="1">
    <citation type="submission" date="2019-04" db="EMBL/GenBank/DDBJ databases">
        <title>Genome of a novel bacterium Candidatus Jettenia ecosi reconstructed from metagenome of an anammox bioreactor.</title>
        <authorList>
            <person name="Mardanov A.V."/>
            <person name="Beletsky A.V."/>
            <person name="Ravin N.V."/>
            <person name="Botchkova E.A."/>
            <person name="Litti Y.V."/>
            <person name="Nozhevnikova A.N."/>
        </authorList>
    </citation>
    <scope>NUCLEOTIDE SEQUENCE [LARGE SCALE GENOMIC DNA]</scope>
    <source>
        <strain evidence="3">J2</strain>
    </source>
</reference>